<accession>A0A1F6GBN1</accession>
<dbReference type="InterPro" id="IPR003607">
    <property type="entry name" value="HD/PDEase_dom"/>
</dbReference>
<protein>
    <recommendedName>
        <fullName evidence="6">Two-component system response regulator</fullName>
    </recommendedName>
</protein>
<dbReference type="InterPro" id="IPR001789">
    <property type="entry name" value="Sig_transdc_resp-reg_receiver"/>
</dbReference>
<evidence type="ECO:0000313" key="5">
    <source>
        <dbReference type="Proteomes" id="UP000178449"/>
    </source>
</evidence>
<dbReference type="SMART" id="SM00471">
    <property type="entry name" value="HDc"/>
    <property type="match status" value="1"/>
</dbReference>
<dbReference type="InterPro" id="IPR011006">
    <property type="entry name" value="CheY-like_superfamily"/>
</dbReference>
<dbReference type="InterPro" id="IPR052020">
    <property type="entry name" value="Cyclic_di-GMP/3'3'-cGAMP_PDE"/>
</dbReference>
<evidence type="ECO:0008006" key="6">
    <source>
        <dbReference type="Google" id="ProtNLM"/>
    </source>
</evidence>
<gene>
    <name evidence="4" type="ORF">A2527_06730</name>
</gene>
<evidence type="ECO:0000259" key="2">
    <source>
        <dbReference type="PROSITE" id="PS50110"/>
    </source>
</evidence>
<dbReference type="SUPFAM" id="SSF52172">
    <property type="entry name" value="CheY-like"/>
    <property type="match status" value="2"/>
</dbReference>
<name>A0A1F6GBN1_9PROT</name>
<evidence type="ECO:0000259" key="3">
    <source>
        <dbReference type="PROSITE" id="PS51832"/>
    </source>
</evidence>
<evidence type="ECO:0000256" key="1">
    <source>
        <dbReference type="PROSITE-ProRule" id="PRU00169"/>
    </source>
</evidence>
<proteinExistence type="predicted"/>
<organism evidence="4 5">
    <name type="scientific">Candidatus Lambdaproteobacteria bacterium RIFOXYD2_FULL_50_16</name>
    <dbReference type="NCBI Taxonomy" id="1817772"/>
    <lineage>
        <taxon>Bacteria</taxon>
        <taxon>Pseudomonadati</taxon>
        <taxon>Pseudomonadota</taxon>
        <taxon>Candidatus Lambdaproteobacteria</taxon>
    </lineage>
</organism>
<dbReference type="Proteomes" id="UP000178449">
    <property type="component" value="Unassembled WGS sequence"/>
</dbReference>
<dbReference type="AlphaFoldDB" id="A0A1F6GBN1"/>
<keyword evidence="1" id="KW-0597">Phosphoprotein</keyword>
<feature type="domain" description="Response regulatory" evidence="2">
    <location>
        <begin position="134"/>
        <end position="250"/>
    </location>
</feature>
<dbReference type="PANTHER" id="PTHR45228">
    <property type="entry name" value="CYCLIC DI-GMP PHOSPHODIESTERASE TM_0186-RELATED"/>
    <property type="match status" value="1"/>
</dbReference>
<dbReference type="SUPFAM" id="SSF109604">
    <property type="entry name" value="HD-domain/PDEase-like"/>
    <property type="match status" value="1"/>
</dbReference>
<reference evidence="4 5" key="1">
    <citation type="journal article" date="2016" name="Nat. Commun.">
        <title>Thousands of microbial genomes shed light on interconnected biogeochemical processes in an aquifer system.</title>
        <authorList>
            <person name="Anantharaman K."/>
            <person name="Brown C.T."/>
            <person name="Hug L.A."/>
            <person name="Sharon I."/>
            <person name="Castelle C.J."/>
            <person name="Probst A.J."/>
            <person name="Thomas B.C."/>
            <person name="Singh A."/>
            <person name="Wilkins M.J."/>
            <person name="Karaoz U."/>
            <person name="Brodie E.L."/>
            <person name="Williams K.H."/>
            <person name="Hubbard S.S."/>
            <person name="Banfield J.F."/>
        </authorList>
    </citation>
    <scope>NUCLEOTIDE SEQUENCE [LARGE SCALE GENOMIC DNA]</scope>
</reference>
<comment type="caution">
    <text evidence="4">The sequence shown here is derived from an EMBL/GenBank/DDBJ whole genome shotgun (WGS) entry which is preliminary data.</text>
</comment>
<dbReference type="GO" id="GO:0008081">
    <property type="term" value="F:phosphoric diester hydrolase activity"/>
    <property type="evidence" value="ECO:0007669"/>
    <property type="project" value="UniProtKB-ARBA"/>
</dbReference>
<feature type="modified residue" description="4-aspartylphosphate" evidence="1">
    <location>
        <position position="183"/>
    </location>
</feature>
<dbReference type="InterPro" id="IPR037522">
    <property type="entry name" value="HD_GYP_dom"/>
</dbReference>
<dbReference type="Gene3D" id="1.10.3210.10">
    <property type="entry name" value="Hypothetical protein af1432"/>
    <property type="match status" value="1"/>
</dbReference>
<dbReference type="PROSITE" id="PS51832">
    <property type="entry name" value="HD_GYP"/>
    <property type="match status" value="1"/>
</dbReference>
<dbReference type="EMBL" id="MFNE01000021">
    <property type="protein sequence ID" value="OGG95520.1"/>
    <property type="molecule type" value="Genomic_DNA"/>
</dbReference>
<dbReference type="CDD" id="cd00077">
    <property type="entry name" value="HDc"/>
    <property type="match status" value="1"/>
</dbReference>
<dbReference type="Gene3D" id="3.40.50.2300">
    <property type="match status" value="2"/>
</dbReference>
<dbReference type="Pfam" id="PF00072">
    <property type="entry name" value="Response_reg"/>
    <property type="match status" value="2"/>
</dbReference>
<sequence>MSALEGKTVLVVEDSLTLLKMMALRLRNFGARTFEAADGQQALQMVLEEEIDLVVSDVEMPVLDGLELCRRLKNEPSTRQIPIILLSALDAETDLERGYQAGASSYISKRSNDHELEDTIEKVMEQAGRQRQSLVLVVDDSATILKLVETGLSKAGFNVVTAENGRAAIKKLEKYKPAIIVSDLDMPEMNGMQLRDWLRTSEEFCEVPFLVMSANSEKATMSQMVQKGAAGYLVKPFNIDQFVFTVERLLSDQFQLLLKERERLEVERNSMLATITVLAQALEARDPYTAGHSRRVAQYSLSIARQIGLAEEELHALKVGGELHDIGKIGISDALLLKPGKLTDDEVFMFRHHPAIGGEILSPIPSLGHMVDIVLLHHERPDGLGYPKKLKGDAIPLVARICAVADCFDALTSDRPYRKGFDQEKAFSIIREISGTQLCATCVEAFFAAHIEVIK</sequence>
<feature type="domain" description="HD-GYP" evidence="3">
    <location>
        <begin position="267"/>
        <end position="455"/>
    </location>
</feature>
<dbReference type="STRING" id="1817772.A2527_06730"/>
<dbReference type="Pfam" id="PF13487">
    <property type="entry name" value="HD_5"/>
    <property type="match status" value="1"/>
</dbReference>
<evidence type="ECO:0000313" key="4">
    <source>
        <dbReference type="EMBL" id="OGG95520.1"/>
    </source>
</evidence>
<dbReference type="PROSITE" id="PS50110">
    <property type="entry name" value="RESPONSE_REGULATORY"/>
    <property type="match status" value="2"/>
</dbReference>
<feature type="domain" description="Response regulatory" evidence="2">
    <location>
        <begin position="8"/>
        <end position="124"/>
    </location>
</feature>
<dbReference type="SMART" id="SM00448">
    <property type="entry name" value="REC"/>
    <property type="match status" value="2"/>
</dbReference>
<dbReference type="GO" id="GO:0000160">
    <property type="term" value="P:phosphorelay signal transduction system"/>
    <property type="evidence" value="ECO:0007669"/>
    <property type="project" value="InterPro"/>
</dbReference>
<feature type="modified residue" description="4-aspartylphosphate" evidence="1">
    <location>
        <position position="57"/>
    </location>
</feature>